<keyword evidence="4" id="KW-0560">Oxidoreductase</keyword>
<protein>
    <recommendedName>
        <fullName evidence="6">TauD/TfdA-like domain-containing protein</fullName>
    </recommendedName>
</protein>
<gene>
    <name evidence="7" type="ORF">METZ01_LOCUS199327</name>
</gene>
<feature type="domain" description="TauD/TfdA-like" evidence="6">
    <location>
        <begin position="3"/>
        <end position="257"/>
    </location>
</feature>
<name>A0A382E920_9ZZZZ</name>
<evidence type="ECO:0000313" key="7">
    <source>
        <dbReference type="EMBL" id="SVB46473.1"/>
    </source>
</evidence>
<comment type="similarity">
    <text evidence="1">Belongs to the TfdA dioxygenase family.</text>
</comment>
<organism evidence="7">
    <name type="scientific">marine metagenome</name>
    <dbReference type="NCBI Taxonomy" id="408172"/>
    <lineage>
        <taxon>unclassified sequences</taxon>
        <taxon>metagenomes</taxon>
        <taxon>ecological metagenomes</taxon>
    </lineage>
</organism>
<dbReference type="GO" id="GO:0005737">
    <property type="term" value="C:cytoplasm"/>
    <property type="evidence" value="ECO:0007669"/>
    <property type="project" value="TreeGrafter"/>
</dbReference>
<evidence type="ECO:0000256" key="3">
    <source>
        <dbReference type="ARBA" id="ARBA00022964"/>
    </source>
</evidence>
<dbReference type="PANTHER" id="PTHR30468">
    <property type="entry name" value="ALPHA-KETOGLUTARATE-DEPENDENT SULFONATE DIOXYGENASE"/>
    <property type="match status" value="1"/>
</dbReference>
<evidence type="ECO:0000256" key="5">
    <source>
        <dbReference type="ARBA" id="ARBA00023004"/>
    </source>
</evidence>
<dbReference type="Gene3D" id="3.60.130.10">
    <property type="entry name" value="Clavaminate synthase-like"/>
    <property type="match status" value="1"/>
</dbReference>
<keyword evidence="3" id="KW-0223">Dioxygenase</keyword>
<sequence length="277" mass="31938">MEIKLLSGALGAEISGINLKDTSDENFKKINDLLLEHKVIFFRDQKITTEEHMALAEKFGPVETHAYVKGLDKHPEIVRIIKGEDEKNQWGENWHSDVSYNVKPTKAVILKSIKIPPVGGDTCFSNMELAWETLDEKIKEIIKDKKAVHSSLGAEFFIKNYKKMEGNGKKNYDEYSNEHPIVRTHPETGKKILYVNWTYTKKIIGLSQKESDEILTKIFEHQARLELTCRFTWTENTVCIWDNRSVIHFAIADFYPGRGLGYERIMDRIAIEGDHPN</sequence>
<dbReference type="GO" id="GO:0016706">
    <property type="term" value="F:2-oxoglutarate-dependent dioxygenase activity"/>
    <property type="evidence" value="ECO:0007669"/>
    <property type="project" value="TreeGrafter"/>
</dbReference>
<evidence type="ECO:0000256" key="1">
    <source>
        <dbReference type="ARBA" id="ARBA00005896"/>
    </source>
</evidence>
<keyword evidence="2" id="KW-0479">Metal-binding</keyword>
<dbReference type="SUPFAM" id="SSF51197">
    <property type="entry name" value="Clavaminate synthase-like"/>
    <property type="match status" value="1"/>
</dbReference>
<dbReference type="Pfam" id="PF02668">
    <property type="entry name" value="TauD"/>
    <property type="match status" value="1"/>
</dbReference>
<reference evidence="7" key="1">
    <citation type="submission" date="2018-05" db="EMBL/GenBank/DDBJ databases">
        <authorList>
            <person name="Lanie J.A."/>
            <person name="Ng W.-L."/>
            <person name="Kazmierczak K.M."/>
            <person name="Andrzejewski T.M."/>
            <person name="Davidsen T.M."/>
            <person name="Wayne K.J."/>
            <person name="Tettelin H."/>
            <person name="Glass J.I."/>
            <person name="Rusch D."/>
            <person name="Podicherti R."/>
            <person name="Tsui H.-C.T."/>
            <person name="Winkler M.E."/>
        </authorList>
    </citation>
    <scope>NUCLEOTIDE SEQUENCE</scope>
</reference>
<evidence type="ECO:0000256" key="4">
    <source>
        <dbReference type="ARBA" id="ARBA00023002"/>
    </source>
</evidence>
<dbReference type="InterPro" id="IPR051323">
    <property type="entry name" value="AtsK-like"/>
</dbReference>
<dbReference type="EMBL" id="UINC01043033">
    <property type="protein sequence ID" value="SVB46473.1"/>
    <property type="molecule type" value="Genomic_DNA"/>
</dbReference>
<accession>A0A382E920</accession>
<dbReference type="InterPro" id="IPR003819">
    <property type="entry name" value="TauD/TfdA-like"/>
</dbReference>
<keyword evidence="5" id="KW-0408">Iron</keyword>
<dbReference type="GO" id="GO:0046872">
    <property type="term" value="F:metal ion binding"/>
    <property type="evidence" value="ECO:0007669"/>
    <property type="project" value="UniProtKB-KW"/>
</dbReference>
<dbReference type="AlphaFoldDB" id="A0A382E920"/>
<evidence type="ECO:0000256" key="2">
    <source>
        <dbReference type="ARBA" id="ARBA00022723"/>
    </source>
</evidence>
<dbReference type="InterPro" id="IPR042098">
    <property type="entry name" value="TauD-like_sf"/>
</dbReference>
<proteinExistence type="inferred from homology"/>
<dbReference type="PANTHER" id="PTHR30468:SF1">
    <property type="entry name" value="ALPHA-KETOGLUTARATE-DEPENDENT SULFONATE DIOXYGENASE"/>
    <property type="match status" value="1"/>
</dbReference>
<evidence type="ECO:0000259" key="6">
    <source>
        <dbReference type="Pfam" id="PF02668"/>
    </source>
</evidence>